<name>A0A3N6Q1A1_9CYAN</name>
<dbReference type="CDD" id="cd14014">
    <property type="entry name" value="STKc_PknB_like"/>
    <property type="match status" value="1"/>
</dbReference>
<dbReference type="InterPro" id="IPR008271">
    <property type="entry name" value="Ser/Thr_kinase_AS"/>
</dbReference>
<dbReference type="RefSeq" id="WP_124154273.1">
    <property type="nucleotide sequence ID" value="NZ_CAWOLW010000035.1"/>
</dbReference>
<organism evidence="3 4">
    <name type="scientific">Okeania hirsuta</name>
    <dbReference type="NCBI Taxonomy" id="1458930"/>
    <lineage>
        <taxon>Bacteria</taxon>
        <taxon>Bacillati</taxon>
        <taxon>Cyanobacteriota</taxon>
        <taxon>Cyanophyceae</taxon>
        <taxon>Oscillatoriophycideae</taxon>
        <taxon>Oscillatoriales</taxon>
        <taxon>Microcoleaceae</taxon>
        <taxon>Okeania</taxon>
    </lineage>
</organism>
<dbReference type="GO" id="GO:0004672">
    <property type="term" value="F:protein kinase activity"/>
    <property type="evidence" value="ECO:0007669"/>
    <property type="project" value="InterPro"/>
</dbReference>
<keyword evidence="1" id="KW-0812">Transmembrane</keyword>
<comment type="caution">
    <text evidence="3">The sequence shown here is derived from an EMBL/GenBank/DDBJ whole genome shotgun (WGS) entry which is preliminary data.</text>
</comment>
<keyword evidence="1" id="KW-0472">Membrane</keyword>
<dbReference type="InterPro" id="IPR011009">
    <property type="entry name" value="Kinase-like_dom_sf"/>
</dbReference>
<gene>
    <name evidence="3" type="ORF">D5R40_04250</name>
</gene>
<dbReference type="Pfam" id="PF00805">
    <property type="entry name" value="Pentapeptide"/>
    <property type="match status" value="4"/>
</dbReference>
<dbReference type="OrthoDB" id="502205at2"/>
<accession>A0A3N6Q1A1</accession>
<dbReference type="SMART" id="SM00220">
    <property type="entry name" value="S_TKc"/>
    <property type="match status" value="1"/>
</dbReference>
<evidence type="ECO:0000259" key="2">
    <source>
        <dbReference type="PROSITE" id="PS50011"/>
    </source>
</evidence>
<dbReference type="Proteomes" id="UP000269154">
    <property type="component" value="Unassembled WGS sequence"/>
</dbReference>
<dbReference type="PANTHER" id="PTHR14136:SF17">
    <property type="entry name" value="BTB_POZ DOMAIN-CONTAINING PROTEIN KCTD9"/>
    <property type="match status" value="1"/>
</dbReference>
<dbReference type="Gene3D" id="3.30.200.20">
    <property type="entry name" value="Phosphorylase Kinase, domain 1"/>
    <property type="match status" value="1"/>
</dbReference>
<evidence type="ECO:0000256" key="1">
    <source>
        <dbReference type="SAM" id="Phobius"/>
    </source>
</evidence>
<dbReference type="Gene3D" id="1.10.510.10">
    <property type="entry name" value="Transferase(Phosphotransferase) domain 1"/>
    <property type="match status" value="1"/>
</dbReference>
<dbReference type="GO" id="GO:0005524">
    <property type="term" value="F:ATP binding"/>
    <property type="evidence" value="ECO:0007669"/>
    <property type="project" value="InterPro"/>
</dbReference>
<evidence type="ECO:0000313" key="3">
    <source>
        <dbReference type="EMBL" id="RQH53479.1"/>
    </source>
</evidence>
<dbReference type="SUPFAM" id="SSF141571">
    <property type="entry name" value="Pentapeptide repeat-like"/>
    <property type="match status" value="2"/>
</dbReference>
<keyword evidence="3" id="KW-0808">Transferase</keyword>
<dbReference type="Gene3D" id="2.160.20.80">
    <property type="entry name" value="E3 ubiquitin-protein ligase SopA"/>
    <property type="match status" value="2"/>
</dbReference>
<reference evidence="3 4" key="1">
    <citation type="journal article" date="2018" name="ACS Chem. Biol.">
        <title>Ketoreductase domain dysfunction expands chemodiversity: malyngamide biosynthesis in the cyanobacterium Okeania hirsuta.</title>
        <authorList>
            <person name="Moss N.A."/>
            <person name="Leao T."/>
            <person name="Rankin M."/>
            <person name="McCullough T.M."/>
            <person name="Qu P."/>
            <person name="Korobeynikov A."/>
            <person name="Smith J.L."/>
            <person name="Gerwick L."/>
            <person name="Gerwick W.H."/>
        </authorList>
    </citation>
    <scope>NUCLEOTIDE SEQUENCE [LARGE SCALE GENOMIC DNA]</scope>
    <source>
        <strain evidence="3 4">PAB10Feb10-1</strain>
    </source>
</reference>
<feature type="domain" description="Protein kinase" evidence="2">
    <location>
        <begin position="12"/>
        <end position="262"/>
    </location>
</feature>
<keyword evidence="1" id="KW-1133">Transmembrane helix</keyword>
<dbReference type="SUPFAM" id="SSF56112">
    <property type="entry name" value="Protein kinase-like (PK-like)"/>
    <property type="match status" value="1"/>
</dbReference>
<keyword evidence="3" id="KW-0418">Kinase</keyword>
<dbReference type="EMBL" id="RCBY01000013">
    <property type="protein sequence ID" value="RQH53479.1"/>
    <property type="molecule type" value="Genomic_DNA"/>
</dbReference>
<protein>
    <submittedName>
        <fullName evidence="3">Protein kinase</fullName>
    </submittedName>
</protein>
<dbReference type="PROSITE" id="PS00108">
    <property type="entry name" value="PROTEIN_KINASE_ST"/>
    <property type="match status" value="1"/>
</dbReference>
<dbReference type="PROSITE" id="PS50011">
    <property type="entry name" value="PROTEIN_KINASE_DOM"/>
    <property type="match status" value="1"/>
</dbReference>
<dbReference type="PANTHER" id="PTHR14136">
    <property type="entry name" value="BTB_POZ DOMAIN-CONTAINING PROTEIN KCTD9"/>
    <property type="match status" value="1"/>
</dbReference>
<dbReference type="InterPro" id="IPR001646">
    <property type="entry name" value="5peptide_repeat"/>
</dbReference>
<dbReference type="InterPro" id="IPR000719">
    <property type="entry name" value="Prot_kinase_dom"/>
</dbReference>
<feature type="transmembrane region" description="Helical" evidence="1">
    <location>
        <begin position="285"/>
        <end position="309"/>
    </location>
</feature>
<proteinExistence type="predicted"/>
<keyword evidence="4" id="KW-1185">Reference proteome</keyword>
<dbReference type="InterPro" id="IPR051082">
    <property type="entry name" value="Pentapeptide-BTB/POZ_domain"/>
</dbReference>
<sequence length="613" mass="68061">MTNLPEFFNQRYQVQQELGCNPNGGRITYLSTDTTTKTPVVTKQYQFANWAEYDSYHREIELLQQLNHSSIPRYLDSFETENGFCLVQEYKNAPSLDPTKHWTVAEIKQIAQSVLEVLVYLQQQVPPIIHRDIKPENILVERNVTQLKVYLVDFGFARSGYGNVAISSAVKGTLGFMPPEQLFNRELTKASDLYSLGATLICLLTNTKSSEIGKLVDDSYRINFKKLLPKLEPAFVNWLEKMLEPNSKHRFPNADIALHTLKSIDNAENMKTQTMQFGRKKTTKIFAGVATISLCLIAFSSTMAALTTWGENKWLNSRIELEISRSNARKQHLQQVLLQTGQCPRCELNNINLAYGNLKNVNLKDASLEGADLNNANLEDADLWKASLGGINLSSANLSNADLRGAKLRYANLQSANLGYANLGYANLWNVNLSQANLRDTNLWGANLGYAKLENANLKNAKLRYANLFSAELENADLENANLKNAKLDGVNLKGAKLKQANLKDAILAGYKGHGYRSVNLENADLESANLEGSNLKNANLLGAYLKNANLREASLEGADLRGANLTNANLSKAYLRGANLRGVNLRGAKLDTANFRDTDLKGAIMPDGSIHP</sequence>
<dbReference type="Pfam" id="PF00069">
    <property type="entry name" value="Pkinase"/>
    <property type="match status" value="1"/>
</dbReference>
<dbReference type="AlphaFoldDB" id="A0A3N6Q1A1"/>
<evidence type="ECO:0000313" key="4">
    <source>
        <dbReference type="Proteomes" id="UP000269154"/>
    </source>
</evidence>